<protein>
    <submittedName>
        <fullName evidence="2">Uncharacterized protein</fullName>
    </submittedName>
</protein>
<dbReference type="AlphaFoldDB" id="Q8KRM4"/>
<accession>Q8KRM4</accession>
<evidence type="ECO:0000256" key="1">
    <source>
        <dbReference type="SAM" id="MobiDB-lite"/>
    </source>
</evidence>
<feature type="non-terminal residue" evidence="2">
    <location>
        <position position="135"/>
    </location>
</feature>
<reference evidence="2" key="1">
    <citation type="submission" date="2002-07" db="EMBL/GenBank/DDBJ databases">
        <title>Allochromatium vinosum chromosomal DNA sequence.</title>
        <authorList>
            <person name="Dincturk H.B."/>
        </authorList>
    </citation>
    <scope>NUCLEOTIDE SEQUENCE</scope>
</reference>
<sequence length="135" mass="14573">MLLLMFAAGRRRPECRHAVSGSLQNDPEGVGAATEKGLSRTPEIESKATVERFAPAGDDVLPRRVQVLCPGLTGEEIVMAIIVNRQHVQRTLRHRAQEVVQAEEGMIRRKDVAGNEAGLVIFVAGRAGVEIVAPA</sequence>
<dbReference type="EMBL" id="AF528038">
    <property type="protein sequence ID" value="AAM92773.1"/>
    <property type="molecule type" value="Genomic_DNA"/>
</dbReference>
<evidence type="ECO:0000313" key="2">
    <source>
        <dbReference type="EMBL" id="AAM92773.1"/>
    </source>
</evidence>
<name>Q8KRM4_ALLVI</name>
<feature type="region of interest" description="Disordered" evidence="1">
    <location>
        <begin position="17"/>
        <end position="43"/>
    </location>
</feature>
<organism evidence="2">
    <name type="scientific">Allochromatium vinosum</name>
    <name type="common">Chromatium vinosum</name>
    <dbReference type="NCBI Taxonomy" id="1049"/>
    <lineage>
        <taxon>Bacteria</taxon>
        <taxon>Pseudomonadati</taxon>
        <taxon>Pseudomonadota</taxon>
        <taxon>Gammaproteobacteria</taxon>
        <taxon>Chromatiales</taxon>
        <taxon>Chromatiaceae</taxon>
        <taxon>Allochromatium</taxon>
    </lineage>
</organism>
<proteinExistence type="predicted"/>